<reference evidence="1 2" key="1">
    <citation type="journal article" date="2018" name="Front. Plant Sci.">
        <title>Red Clover (Trifolium pratense) and Zigzag Clover (T. medium) - A Picture of Genomic Similarities and Differences.</title>
        <authorList>
            <person name="Dluhosova J."/>
            <person name="Istvanek J."/>
            <person name="Nedelnik J."/>
            <person name="Repkova J."/>
        </authorList>
    </citation>
    <scope>NUCLEOTIDE SEQUENCE [LARGE SCALE GENOMIC DNA]</scope>
    <source>
        <strain evidence="2">cv. 10/8</strain>
        <tissue evidence="1">Leaf</tissue>
    </source>
</reference>
<sequence>MNCITGEVTIVIVSEIRRWMDMCLVDLLTGSGMITCLEGKFEGGEEDTVLFELLLGGLLAEQVISGMDGEFDGRGGGEGSLGTDVSFVDSHSQQRDHQIDKAEIVMTEIWLPHRV</sequence>
<evidence type="ECO:0000313" key="1">
    <source>
        <dbReference type="EMBL" id="MCI04356.1"/>
    </source>
</evidence>
<feature type="non-terminal residue" evidence="1">
    <location>
        <position position="115"/>
    </location>
</feature>
<dbReference type="AlphaFoldDB" id="A0A392NZ24"/>
<comment type="caution">
    <text evidence="1">The sequence shown here is derived from an EMBL/GenBank/DDBJ whole genome shotgun (WGS) entry which is preliminary data.</text>
</comment>
<organism evidence="1 2">
    <name type="scientific">Trifolium medium</name>
    <dbReference type="NCBI Taxonomy" id="97028"/>
    <lineage>
        <taxon>Eukaryota</taxon>
        <taxon>Viridiplantae</taxon>
        <taxon>Streptophyta</taxon>
        <taxon>Embryophyta</taxon>
        <taxon>Tracheophyta</taxon>
        <taxon>Spermatophyta</taxon>
        <taxon>Magnoliopsida</taxon>
        <taxon>eudicotyledons</taxon>
        <taxon>Gunneridae</taxon>
        <taxon>Pentapetalae</taxon>
        <taxon>rosids</taxon>
        <taxon>fabids</taxon>
        <taxon>Fabales</taxon>
        <taxon>Fabaceae</taxon>
        <taxon>Papilionoideae</taxon>
        <taxon>50 kb inversion clade</taxon>
        <taxon>NPAAA clade</taxon>
        <taxon>Hologalegina</taxon>
        <taxon>IRL clade</taxon>
        <taxon>Trifolieae</taxon>
        <taxon>Trifolium</taxon>
    </lineage>
</organism>
<keyword evidence="2" id="KW-1185">Reference proteome</keyword>
<accession>A0A392NZ24</accession>
<dbReference type="EMBL" id="LXQA010055130">
    <property type="protein sequence ID" value="MCI04356.1"/>
    <property type="molecule type" value="Genomic_DNA"/>
</dbReference>
<name>A0A392NZ24_9FABA</name>
<evidence type="ECO:0000313" key="2">
    <source>
        <dbReference type="Proteomes" id="UP000265520"/>
    </source>
</evidence>
<protein>
    <submittedName>
        <fullName evidence="1">Uncharacterized protein</fullName>
    </submittedName>
</protein>
<dbReference type="Proteomes" id="UP000265520">
    <property type="component" value="Unassembled WGS sequence"/>
</dbReference>
<proteinExistence type="predicted"/>